<dbReference type="Gene3D" id="1.10.260.40">
    <property type="entry name" value="lambda repressor-like DNA-binding domains"/>
    <property type="match status" value="1"/>
</dbReference>
<evidence type="ECO:0000313" key="2">
    <source>
        <dbReference type="EMBL" id="TYS57896.1"/>
    </source>
</evidence>
<proteinExistence type="predicted"/>
<sequence>MKEGYGDFIRRNRIASGYTRQKELAEVSGISPATISRIEKEVQKPGVETLKELSKHLSSTSLKALLISCGYFEALEIEDSEDKHYINYHIEDRLLNVRLKSILETLSDKGQFKEEVKLDIFSMFEGNMIQWNSTDLFDDYYKVYLLTKEEEPDYYDEELEDEFKDYYNCENVYESVIKSTNHEWKELILSQLLELADRHNLKITQQTEMVDLSIVLNEPNLVYNGHQLTTQEVDMVKHILNAFVASKE</sequence>
<name>A0A5D4S8B7_9BACI</name>
<dbReference type="Pfam" id="PF01381">
    <property type="entry name" value="HTH_3"/>
    <property type="match status" value="1"/>
</dbReference>
<feature type="domain" description="HTH cro/C1-type" evidence="1">
    <location>
        <begin position="21"/>
        <end position="65"/>
    </location>
</feature>
<dbReference type="SUPFAM" id="SSF47413">
    <property type="entry name" value="lambda repressor-like DNA-binding domains"/>
    <property type="match status" value="1"/>
</dbReference>
<dbReference type="AlphaFoldDB" id="A0A5D4S8B7"/>
<accession>A0A5D4S8B7</accession>
<dbReference type="Proteomes" id="UP000323732">
    <property type="component" value="Unassembled WGS sequence"/>
</dbReference>
<evidence type="ECO:0000313" key="3">
    <source>
        <dbReference type="Proteomes" id="UP000323732"/>
    </source>
</evidence>
<protein>
    <submittedName>
        <fullName evidence="2">Helix-turn-helix domain-containing protein</fullName>
    </submittedName>
</protein>
<dbReference type="EMBL" id="VTES01000011">
    <property type="protein sequence ID" value="TYS57896.1"/>
    <property type="molecule type" value="Genomic_DNA"/>
</dbReference>
<dbReference type="SMART" id="SM00530">
    <property type="entry name" value="HTH_XRE"/>
    <property type="match status" value="1"/>
</dbReference>
<organism evidence="2 3">
    <name type="scientific">Bacillus infantis</name>
    <dbReference type="NCBI Taxonomy" id="324767"/>
    <lineage>
        <taxon>Bacteria</taxon>
        <taxon>Bacillati</taxon>
        <taxon>Bacillota</taxon>
        <taxon>Bacilli</taxon>
        <taxon>Bacillales</taxon>
        <taxon>Bacillaceae</taxon>
        <taxon>Bacillus</taxon>
    </lineage>
</organism>
<gene>
    <name evidence="2" type="ORF">FZD47_23970</name>
</gene>
<dbReference type="CDD" id="cd00093">
    <property type="entry name" value="HTH_XRE"/>
    <property type="match status" value="1"/>
</dbReference>
<dbReference type="PROSITE" id="PS50943">
    <property type="entry name" value="HTH_CROC1"/>
    <property type="match status" value="1"/>
</dbReference>
<evidence type="ECO:0000259" key="1">
    <source>
        <dbReference type="PROSITE" id="PS50943"/>
    </source>
</evidence>
<reference evidence="2 3" key="1">
    <citation type="submission" date="2019-08" db="EMBL/GenBank/DDBJ databases">
        <title>Bacillus genomes from the desert of Cuatro Cienegas, Coahuila.</title>
        <authorList>
            <person name="Olmedo-Alvarez G."/>
        </authorList>
    </citation>
    <scope>NUCLEOTIDE SEQUENCE [LARGE SCALE GENOMIC DNA]</scope>
    <source>
        <strain evidence="2 3">CH37_1T</strain>
    </source>
</reference>
<dbReference type="InterPro" id="IPR001387">
    <property type="entry name" value="Cro/C1-type_HTH"/>
</dbReference>
<dbReference type="RefSeq" id="WP_148951029.1">
    <property type="nucleotide sequence ID" value="NZ_VTES01000011.1"/>
</dbReference>
<comment type="caution">
    <text evidence="2">The sequence shown here is derived from an EMBL/GenBank/DDBJ whole genome shotgun (WGS) entry which is preliminary data.</text>
</comment>
<dbReference type="GO" id="GO:0003677">
    <property type="term" value="F:DNA binding"/>
    <property type="evidence" value="ECO:0007669"/>
    <property type="project" value="InterPro"/>
</dbReference>
<dbReference type="InterPro" id="IPR010982">
    <property type="entry name" value="Lambda_DNA-bd_dom_sf"/>
</dbReference>